<accession>A0ABT0XHM0</accession>
<evidence type="ECO:0000313" key="1">
    <source>
        <dbReference type="EMBL" id="MCM2675367.1"/>
    </source>
</evidence>
<dbReference type="EMBL" id="JAMQJY010000001">
    <property type="protein sequence ID" value="MCM2675367.1"/>
    <property type="molecule type" value="Genomic_DNA"/>
</dbReference>
<comment type="caution">
    <text evidence="1">The sequence shown here is derived from an EMBL/GenBank/DDBJ whole genome shotgun (WGS) entry which is preliminary data.</text>
</comment>
<name>A0ABT0XHM0_9BACI</name>
<sequence length="69" mass="7989">MDAGIGAMEVRVEQWTLGNGAMEGRVEQWAMEMERWREEWSNGPWNQNDRGEIETIAPGIKTIEGRLKR</sequence>
<organism evidence="1 2">
    <name type="scientific">Alkalicoccobacillus plakortidis</name>
    <dbReference type="NCBI Taxonomy" id="444060"/>
    <lineage>
        <taxon>Bacteria</taxon>
        <taxon>Bacillati</taxon>
        <taxon>Bacillota</taxon>
        <taxon>Bacilli</taxon>
        <taxon>Bacillales</taxon>
        <taxon>Bacillaceae</taxon>
        <taxon>Alkalicoccobacillus</taxon>
    </lineage>
</organism>
<dbReference type="RefSeq" id="WP_251605940.1">
    <property type="nucleotide sequence ID" value="NZ_JAMQJY010000001.1"/>
</dbReference>
<protein>
    <submittedName>
        <fullName evidence="1">Uncharacterized protein</fullName>
    </submittedName>
</protein>
<proteinExistence type="predicted"/>
<gene>
    <name evidence="1" type="ORF">NDM98_07610</name>
</gene>
<keyword evidence="2" id="KW-1185">Reference proteome</keyword>
<reference evidence="1" key="1">
    <citation type="submission" date="2022-06" db="EMBL/GenBank/DDBJ databases">
        <title>Alkalicoccobacillus porphyridii sp. nov., isolated from a marine red alga, Porphyridium purpureum and reclassification of Shouchella plakortidis and Shouchella gibsonii as Alkalicoccobacillus plakortidis comb. nov. and Alkalicoccobacillus gibsonii comb. nov.</title>
        <authorList>
            <person name="Kim K.H."/>
            <person name="Lee J.K."/>
            <person name="Han D.M."/>
            <person name="Baek J.H."/>
            <person name="Jeon C.O."/>
        </authorList>
    </citation>
    <scope>NUCLEOTIDE SEQUENCE</scope>
    <source>
        <strain evidence="1">DSM 19153</strain>
    </source>
</reference>
<evidence type="ECO:0000313" key="2">
    <source>
        <dbReference type="Proteomes" id="UP001203665"/>
    </source>
</evidence>
<dbReference type="Proteomes" id="UP001203665">
    <property type="component" value="Unassembled WGS sequence"/>
</dbReference>